<evidence type="ECO:0000313" key="2">
    <source>
        <dbReference type="Proteomes" id="UP000324800"/>
    </source>
</evidence>
<accession>A0A5J4U592</accession>
<dbReference type="Proteomes" id="UP000324800">
    <property type="component" value="Unassembled WGS sequence"/>
</dbReference>
<sequence length="70" mass="8259">MFQKIGIVTKDGTRDGVYIRLPVLRFEVVQFECKFARLEVGTTILLQLEVVYRNELWSFQDAFQALQNYL</sequence>
<gene>
    <name evidence="1" type="ORF">EZS28_039322</name>
</gene>
<dbReference type="AlphaFoldDB" id="A0A5J4U592"/>
<organism evidence="1 2">
    <name type="scientific">Streblomastix strix</name>
    <dbReference type="NCBI Taxonomy" id="222440"/>
    <lineage>
        <taxon>Eukaryota</taxon>
        <taxon>Metamonada</taxon>
        <taxon>Preaxostyla</taxon>
        <taxon>Oxymonadida</taxon>
        <taxon>Streblomastigidae</taxon>
        <taxon>Streblomastix</taxon>
    </lineage>
</organism>
<dbReference type="EMBL" id="SNRW01020770">
    <property type="protein sequence ID" value="KAA6365151.1"/>
    <property type="molecule type" value="Genomic_DNA"/>
</dbReference>
<protein>
    <submittedName>
        <fullName evidence="1">Uncharacterized protein</fullName>
    </submittedName>
</protein>
<reference evidence="1 2" key="1">
    <citation type="submission" date="2019-03" db="EMBL/GenBank/DDBJ databases">
        <title>Single cell metagenomics reveals metabolic interactions within the superorganism composed of flagellate Streblomastix strix and complex community of Bacteroidetes bacteria on its surface.</title>
        <authorList>
            <person name="Treitli S.C."/>
            <person name="Kolisko M."/>
            <person name="Husnik F."/>
            <person name="Keeling P."/>
            <person name="Hampl V."/>
        </authorList>
    </citation>
    <scope>NUCLEOTIDE SEQUENCE [LARGE SCALE GENOMIC DNA]</scope>
    <source>
        <strain evidence="1">ST1C</strain>
    </source>
</reference>
<proteinExistence type="predicted"/>
<name>A0A5J4U592_9EUKA</name>
<evidence type="ECO:0000313" key="1">
    <source>
        <dbReference type="EMBL" id="KAA6365151.1"/>
    </source>
</evidence>
<comment type="caution">
    <text evidence="1">The sequence shown here is derived from an EMBL/GenBank/DDBJ whole genome shotgun (WGS) entry which is preliminary data.</text>
</comment>